<dbReference type="Proteomes" id="UP000011770">
    <property type="component" value="Unassembled WGS sequence"/>
</dbReference>
<name>M3EH48_9LEPT</name>
<reference evidence="1 2" key="1">
    <citation type="submission" date="2013-01" db="EMBL/GenBank/DDBJ databases">
        <authorList>
            <person name="Harkins D.M."/>
            <person name="Durkin A.S."/>
            <person name="Brinkac L.M."/>
            <person name="Haft D.H."/>
            <person name="Selengut J.D."/>
            <person name="Sanka R."/>
            <person name="DePew J."/>
            <person name="Purushe J."/>
            <person name="Tulsiani S.M."/>
            <person name="Graham G.C."/>
            <person name="Burns M.-A."/>
            <person name="Dohnt M.F."/>
            <person name="Smythe L.D."/>
            <person name="McKay D.B."/>
            <person name="Craig S.B."/>
            <person name="Vinetz J.M."/>
            <person name="Sutton G.G."/>
            <person name="Nierman W.C."/>
            <person name="Fouts D.E."/>
        </authorList>
    </citation>
    <scope>NUCLEOTIDE SEQUENCE [LARGE SCALE GENOMIC DNA]</scope>
    <source>
        <strain evidence="1 2">LT2116</strain>
    </source>
</reference>
<proteinExistence type="predicted"/>
<comment type="caution">
    <text evidence="1">The sequence shown here is derived from an EMBL/GenBank/DDBJ whole genome shotgun (WGS) entry which is preliminary data.</text>
</comment>
<accession>M3EH48</accession>
<gene>
    <name evidence="1" type="ORF">LEP1GSC188_4648</name>
</gene>
<organism evidence="1 2">
    <name type="scientific">Leptospira weilii serovar Topaz str. LT2116</name>
    <dbReference type="NCBI Taxonomy" id="1088540"/>
    <lineage>
        <taxon>Bacteria</taxon>
        <taxon>Pseudomonadati</taxon>
        <taxon>Spirochaetota</taxon>
        <taxon>Spirochaetia</taxon>
        <taxon>Leptospirales</taxon>
        <taxon>Leptospiraceae</taxon>
        <taxon>Leptospira</taxon>
    </lineage>
</organism>
<evidence type="ECO:0000313" key="1">
    <source>
        <dbReference type="EMBL" id="EMF80383.1"/>
    </source>
</evidence>
<protein>
    <submittedName>
        <fullName evidence="1">Uncharacterized protein</fullName>
    </submittedName>
</protein>
<dbReference type="AlphaFoldDB" id="M3EH48"/>
<evidence type="ECO:0000313" key="2">
    <source>
        <dbReference type="Proteomes" id="UP000011770"/>
    </source>
</evidence>
<dbReference type="EMBL" id="AHOR02000057">
    <property type="protein sequence ID" value="EMF80383.1"/>
    <property type="molecule type" value="Genomic_DNA"/>
</dbReference>
<sequence length="39" mass="4296">MDGISPTVLLRLISLTDHIPLVTLQNGILNRIIREVALS</sequence>